<name>A0A9D5I0B5_9CRYT</name>
<evidence type="ECO:0000256" key="10">
    <source>
        <dbReference type="PROSITE-ProRule" id="PRU10141"/>
    </source>
</evidence>
<gene>
    <name evidence="14" type="ORF">OJ253_10</name>
</gene>
<dbReference type="GO" id="GO:0004674">
    <property type="term" value="F:protein serine/threonine kinase activity"/>
    <property type="evidence" value="ECO:0007669"/>
    <property type="project" value="UniProtKB-KW"/>
</dbReference>
<keyword evidence="3 11" id="KW-0723">Serine/threonine-protein kinase</keyword>
<evidence type="ECO:0000259" key="13">
    <source>
        <dbReference type="PROSITE" id="PS50011"/>
    </source>
</evidence>
<evidence type="ECO:0000313" key="14">
    <source>
        <dbReference type="EMBL" id="KAJ1613730.1"/>
    </source>
</evidence>
<dbReference type="PANTHER" id="PTHR44899">
    <property type="entry name" value="CAMK FAMILY PROTEIN KINASE"/>
    <property type="match status" value="1"/>
</dbReference>
<dbReference type="PROSITE" id="PS50011">
    <property type="entry name" value="PROTEIN_KINASE_DOM"/>
    <property type="match status" value="1"/>
</dbReference>
<sequence>MPNDKVLKNDLPNEKNFSCPKFKVGERVGRYVKIKEVGSGSYGKAILVKDMYKGRDYVMKVINISKLSTNERKDAINEVKLLSSIRHPYIVCFRESFVDDGFLNIVMEYADGGDLFRKVNSHKQMKKNFLEKQVIRWLTQALLGLAHLHNRKILHRDIKSQNIFISYNGLKIGDFGIAKVLENTGAFAKTTIGTPYYLSPEICLSKPYSWSSDVWALGYVSECNIFNVFISYRCVAYEMCSLKVPFDAPNLKMLVEKITSGTFLPISSMYSDDLRRVIMDMLITDSSQRPTVMELLNYPAIESELVSMKKEAHAICNSNVNDSIMISNATSIIQIISAVQAHSANTILRINSLETIPKQTKDETSSIYCVSDIEKLADGKEFESEIKTKTPTECDCKTKRLLKSEEKHNLNCNNNQCNKRTTHCSNNSSNAQTSTTASYSYDDRDSTTNTKTNDIYKSSRVDENPISSFPFQIETVF</sequence>
<evidence type="ECO:0000256" key="11">
    <source>
        <dbReference type="RuleBase" id="RU000304"/>
    </source>
</evidence>
<evidence type="ECO:0000256" key="3">
    <source>
        <dbReference type="ARBA" id="ARBA00022527"/>
    </source>
</evidence>
<dbReference type="InterPro" id="IPR011009">
    <property type="entry name" value="Kinase-like_dom_sf"/>
</dbReference>
<evidence type="ECO:0000256" key="8">
    <source>
        <dbReference type="ARBA" id="ARBA00047899"/>
    </source>
</evidence>
<dbReference type="Pfam" id="PF00069">
    <property type="entry name" value="Pkinase"/>
    <property type="match status" value="1"/>
</dbReference>
<dbReference type="SMART" id="SM00220">
    <property type="entry name" value="S_TKc"/>
    <property type="match status" value="1"/>
</dbReference>
<accession>A0A9D5I0B5</accession>
<feature type="region of interest" description="Disordered" evidence="12">
    <location>
        <begin position="423"/>
        <end position="456"/>
    </location>
</feature>
<feature type="domain" description="Protein kinase" evidence="13">
    <location>
        <begin position="31"/>
        <end position="301"/>
    </location>
</feature>
<dbReference type="InterPro" id="IPR051131">
    <property type="entry name" value="NEK_Ser/Thr_kinase_NIMA"/>
</dbReference>
<dbReference type="CDD" id="cd08215">
    <property type="entry name" value="STKc_Nek"/>
    <property type="match status" value="1"/>
</dbReference>
<comment type="catalytic activity">
    <reaction evidence="8">
        <text>L-threonyl-[protein] + ATP = O-phospho-L-threonyl-[protein] + ADP + H(+)</text>
        <dbReference type="Rhea" id="RHEA:46608"/>
        <dbReference type="Rhea" id="RHEA-COMP:11060"/>
        <dbReference type="Rhea" id="RHEA-COMP:11605"/>
        <dbReference type="ChEBI" id="CHEBI:15378"/>
        <dbReference type="ChEBI" id="CHEBI:30013"/>
        <dbReference type="ChEBI" id="CHEBI:30616"/>
        <dbReference type="ChEBI" id="CHEBI:61977"/>
        <dbReference type="ChEBI" id="CHEBI:456216"/>
        <dbReference type="EC" id="2.7.11.1"/>
    </reaction>
</comment>
<dbReference type="GO" id="GO:0005524">
    <property type="term" value="F:ATP binding"/>
    <property type="evidence" value="ECO:0007669"/>
    <property type="project" value="UniProtKB-UniRule"/>
</dbReference>
<keyword evidence="7 10" id="KW-0067">ATP-binding</keyword>
<dbReference type="InterPro" id="IPR017441">
    <property type="entry name" value="Protein_kinase_ATP_BS"/>
</dbReference>
<feature type="binding site" evidence="10">
    <location>
        <position position="60"/>
    </location>
    <ligand>
        <name>ATP</name>
        <dbReference type="ChEBI" id="CHEBI:30616"/>
    </ligand>
</feature>
<dbReference type="FunFam" id="3.30.200.20:FF:000097">
    <property type="entry name" value="Probable serine/threonine-protein kinase nek1"/>
    <property type="match status" value="1"/>
</dbReference>
<dbReference type="SUPFAM" id="SSF56112">
    <property type="entry name" value="Protein kinase-like (PK-like)"/>
    <property type="match status" value="1"/>
</dbReference>
<dbReference type="EMBL" id="JAPCXC010000001">
    <property type="protein sequence ID" value="KAJ1613730.1"/>
    <property type="molecule type" value="Genomic_DNA"/>
</dbReference>
<dbReference type="Proteomes" id="UP001067231">
    <property type="component" value="Unassembled WGS sequence"/>
</dbReference>
<evidence type="ECO:0000256" key="7">
    <source>
        <dbReference type="ARBA" id="ARBA00022840"/>
    </source>
</evidence>
<dbReference type="InterPro" id="IPR000719">
    <property type="entry name" value="Prot_kinase_dom"/>
</dbReference>
<evidence type="ECO:0000256" key="9">
    <source>
        <dbReference type="ARBA" id="ARBA00048679"/>
    </source>
</evidence>
<reference evidence="14" key="1">
    <citation type="submission" date="2022-10" db="EMBL/GenBank/DDBJ databases">
        <title>Adaptive evolution leads to modifications in subtelomeric GC content in a zoonotic Cryptosporidium species.</title>
        <authorList>
            <person name="Li J."/>
            <person name="Feng Y."/>
            <person name="Xiao L."/>
        </authorList>
    </citation>
    <scope>NUCLEOTIDE SEQUENCE</scope>
    <source>
        <strain evidence="14">33844</strain>
    </source>
</reference>
<dbReference type="OrthoDB" id="248923at2759"/>
<evidence type="ECO:0000256" key="12">
    <source>
        <dbReference type="SAM" id="MobiDB-lite"/>
    </source>
</evidence>
<evidence type="ECO:0000256" key="5">
    <source>
        <dbReference type="ARBA" id="ARBA00022741"/>
    </source>
</evidence>
<dbReference type="EC" id="2.7.11.1" evidence="2"/>
<dbReference type="PROSITE" id="PS00108">
    <property type="entry name" value="PROTEIN_KINASE_ST"/>
    <property type="match status" value="1"/>
</dbReference>
<evidence type="ECO:0000256" key="2">
    <source>
        <dbReference type="ARBA" id="ARBA00012513"/>
    </source>
</evidence>
<evidence type="ECO:0000256" key="6">
    <source>
        <dbReference type="ARBA" id="ARBA00022777"/>
    </source>
</evidence>
<dbReference type="InterPro" id="IPR008271">
    <property type="entry name" value="Ser/Thr_kinase_AS"/>
</dbReference>
<comment type="caution">
    <text evidence="14">The sequence shown here is derived from an EMBL/GenBank/DDBJ whole genome shotgun (WGS) entry which is preliminary data.</text>
</comment>
<proteinExistence type="inferred from homology"/>
<keyword evidence="5 10" id="KW-0547">Nucleotide-binding</keyword>
<keyword evidence="6" id="KW-0418">Kinase</keyword>
<keyword evidence="4" id="KW-0808">Transferase</keyword>
<dbReference type="PROSITE" id="PS00107">
    <property type="entry name" value="PROTEIN_KINASE_ATP"/>
    <property type="match status" value="1"/>
</dbReference>
<evidence type="ECO:0000256" key="1">
    <source>
        <dbReference type="ARBA" id="ARBA00010886"/>
    </source>
</evidence>
<comment type="similarity">
    <text evidence="1">Belongs to the protein kinase superfamily. NEK Ser/Thr protein kinase family. NIMA subfamily.</text>
</comment>
<dbReference type="Gene3D" id="1.10.510.10">
    <property type="entry name" value="Transferase(Phosphotransferase) domain 1"/>
    <property type="match status" value="1"/>
</dbReference>
<dbReference type="PANTHER" id="PTHR44899:SF3">
    <property type="entry name" value="SERINE_THREONINE-PROTEIN KINASE NEK1"/>
    <property type="match status" value="1"/>
</dbReference>
<dbReference type="AlphaFoldDB" id="A0A9D5I0B5"/>
<comment type="catalytic activity">
    <reaction evidence="9">
        <text>L-seryl-[protein] + ATP = O-phospho-L-seryl-[protein] + ADP + H(+)</text>
        <dbReference type="Rhea" id="RHEA:17989"/>
        <dbReference type="Rhea" id="RHEA-COMP:9863"/>
        <dbReference type="Rhea" id="RHEA-COMP:11604"/>
        <dbReference type="ChEBI" id="CHEBI:15378"/>
        <dbReference type="ChEBI" id="CHEBI:29999"/>
        <dbReference type="ChEBI" id="CHEBI:30616"/>
        <dbReference type="ChEBI" id="CHEBI:83421"/>
        <dbReference type="ChEBI" id="CHEBI:456216"/>
        <dbReference type="EC" id="2.7.11.1"/>
    </reaction>
</comment>
<organism evidence="14">
    <name type="scientific">Cryptosporidium canis</name>
    <dbReference type="NCBI Taxonomy" id="195482"/>
    <lineage>
        <taxon>Eukaryota</taxon>
        <taxon>Sar</taxon>
        <taxon>Alveolata</taxon>
        <taxon>Apicomplexa</taxon>
        <taxon>Conoidasida</taxon>
        <taxon>Coccidia</taxon>
        <taxon>Eucoccidiorida</taxon>
        <taxon>Eimeriorina</taxon>
        <taxon>Cryptosporidiidae</taxon>
        <taxon>Cryptosporidium</taxon>
    </lineage>
</organism>
<feature type="compositionally biased region" description="Low complexity" evidence="12">
    <location>
        <begin position="425"/>
        <end position="440"/>
    </location>
</feature>
<dbReference type="Gene3D" id="3.30.200.20">
    <property type="entry name" value="Phosphorylase Kinase, domain 1"/>
    <property type="match status" value="1"/>
</dbReference>
<protein>
    <recommendedName>
        <fullName evidence="2">non-specific serine/threonine protein kinase</fullName>
        <ecNumber evidence="2">2.7.11.1</ecNumber>
    </recommendedName>
</protein>
<evidence type="ECO:0000256" key="4">
    <source>
        <dbReference type="ARBA" id="ARBA00022679"/>
    </source>
</evidence>